<comment type="caution">
    <text evidence="5">The sequence shown here is derived from an EMBL/GenBank/DDBJ whole genome shotgun (WGS) entry which is preliminary data.</text>
</comment>
<dbReference type="InterPro" id="IPR018247">
    <property type="entry name" value="EF_Hand_1_Ca_BS"/>
</dbReference>
<dbReference type="InterPro" id="IPR002048">
    <property type="entry name" value="EF_hand_dom"/>
</dbReference>
<evidence type="ECO:0000256" key="3">
    <source>
        <dbReference type="SAM" id="MobiDB-lite"/>
    </source>
</evidence>
<dbReference type="GO" id="GO:0005737">
    <property type="term" value="C:cytoplasm"/>
    <property type="evidence" value="ECO:0007669"/>
    <property type="project" value="TreeGrafter"/>
</dbReference>
<dbReference type="SUPFAM" id="SSF47473">
    <property type="entry name" value="EF-hand"/>
    <property type="match status" value="1"/>
</dbReference>
<sequence>MAEEGGAPGGAPPAAGETEQRPQGPPADVEPAPQASTATPPAAAEGDGQAGGNGEELAALPPDHPLLRRAQEALHRQLAEQKLRLQEELRERKKALKDAKQRREDVGVELYGFQQQLAKLQLALERAGDAHTAAAAQRAEADSQLAALRAEVAAAEKAAAAEEARAEELQGQLDGLAATLLAVQRHNEAAAGELAVAKRQAYATEGAVAAAEAAKAQQDYLIDGMQQQLRRLGRAATLQAEALEAQRREAAAAREYLAAALAGMEGVAYEKKQLLGQWRGALRAMGQRDTALEGLQETLRKQAEQQAAVLTEQEGARRQLAAERQRTEAAAAVEKNLGKQAQRLAGQIERVQARQAELKERHTAMQRQLLERQAEVEAAAAEAARLAGERATLERQQALVGQEAATAERQLLDRLGEQTFAEKGAASTLREIQAVRARIAEREEAAERQRAVLEKLGADTEARQAGNAALAATLAGLERALTDKAAGVASLEAALRAGHAEVEARTRQLELLNARYRRLVESQKDVETGPLEATIANLQRELAARAAASRELQRRWISVQGVLVGLQAENAELAEAVAAMRAQQVVMQQKRARLNSQLEAQQREAQALAKQLSQLHAETSRLNGLLAQAAGQRSALREDNTALEAKLTAELKVLEGRWAALNSSIEELRAERAEVLAAVVEAEREVLVWERRVQLEKEMQDAVDPAYGNEELAALRKEVQRLTHTAGELARSQEAMVQEMERAVAKREVISTKAKVSQSQHIQDMTAAQAKRQTAELAKAVAATEREGRAADGRLAQLDADLTAAQGVVSAASQQCEALQAQEAGVRVEIEALGLERYKARGGQELACQLLFSGALVATTLRQKEAKRYEEAEAGRYMPAAPAALAGGEAAAAAIAAEAERAQQKQDRLRAAMAQQVDRNQIWQWFSKIDTNQSRTLDVMELQRALALGGLNFSLKTVQAMMRLHDRDGSGHISFEEFEKLHIWLSNISQSFRHFDADRGGTLDKGEAGKAVAHAGYRLDPPAFDALFTSFDPDRTNTLCLAEFMAMCTFLQGAARTFHAFDPQRSGRVTLDFSQFVYAASNVL</sequence>
<gene>
    <name evidence="5" type="ORF">C2E21_6472</name>
</gene>
<feature type="coiled-coil region" evidence="2">
    <location>
        <begin position="892"/>
        <end position="919"/>
    </location>
</feature>
<organism evidence="5 6">
    <name type="scientific">Chlorella sorokiniana</name>
    <name type="common">Freshwater green alga</name>
    <dbReference type="NCBI Taxonomy" id="3076"/>
    <lineage>
        <taxon>Eukaryota</taxon>
        <taxon>Viridiplantae</taxon>
        <taxon>Chlorophyta</taxon>
        <taxon>core chlorophytes</taxon>
        <taxon>Trebouxiophyceae</taxon>
        <taxon>Chlorellales</taxon>
        <taxon>Chlorellaceae</taxon>
        <taxon>Chlorella clade</taxon>
        <taxon>Chlorella</taxon>
    </lineage>
</organism>
<dbReference type="InterPro" id="IPR037386">
    <property type="entry name" value="CCDC40"/>
</dbReference>
<feature type="coiled-coil region" evidence="2">
    <location>
        <begin position="310"/>
        <end position="396"/>
    </location>
</feature>
<dbReference type="SMART" id="SM00054">
    <property type="entry name" value="EFh"/>
    <property type="match status" value="4"/>
</dbReference>
<evidence type="ECO:0000313" key="6">
    <source>
        <dbReference type="Proteomes" id="UP000239899"/>
    </source>
</evidence>
<keyword evidence="6" id="KW-1185">Reference proteome</keyword>
<feature type="coiled-coil region" evidence="2">
    <location>
        <begin position="138"/>
        <end position="179"/>
    </location>
</feature>
<keyword evidence="1" id="KW-0106">Calcium</keyword>
<protein>
    <submittedName>
        <fullName evidence="5">Coiled-coil domain-containing 40 isoform A</fullName>
    </submittedName>
</protein>
<evidence type="ECO:0000259" key="4">
    <source>
        <dbReference type="PROSITE" id="PS50222"/>
    </source>
</evidence>
<dbReference type="EMBL" id="LHPG02000012">
    <property type="protein sequence ID" value="PRW44942.1"/>
    <property type="molecule type" value="Genomic_DNA"/>
</dbReference>
<dbReference type="AlphaFoldDB" id="A0A2P6TKW8"/>
<feature type="compositionally biased region" description="Low complexity" evidence="3">
    <location>
        <begin position="31"/>
        <end position="44"/>
    </location>
</feature>
<dbReference type="PROSITE" id="PS00018">
    <property type="entry name" value="EF_HAND_1"/>
    <property type="match status" value="3"/>
</dbReference>
<accession>A0A2P6TKW8</accession>
<feature type="domain" description="EF-hand" evidence="4">
    <location>
        <begin position="917"/>
        <end position="952"/>
    </location>
</feature>
<reference evidence="5 6" key="1">
    <citation type="journal article" date="2018" name="Plant J.">
        <title>Genome sequences of Chlorella sorokiniana UTEX 1602 and Micractinium conductrix SAG 241.80: implications to maltose excretion by a green alga.</title>
        <authorList>
            <person name="Arriola M.B."/>
            <person name="Velmurugan N."/>
            <person name="Zhang Y."/>
            <person name="Plunkett M.H."/>
            <person name="Hondzo H."/>
            <person name="Barney B.M."/>
        </authorList>
    </citation>
    <scope>NUCLEOTIDE SEQUENCE [LARGE SCALE GENOMIC DNA]</scope>
    <source>
        <strain evidence="6">UTEX 1602</strain>
    </source>
</reference>
<dbReference type="Pfam" id="PF13499">
    <property type="entry name" value="EF-hand_7"/>
    <property type="match status" value="1"/>
</dbReference>
<dbReference type="PANTHER" id="PTHR16275">
    <property type="entry name" value="COILED-COIL DOMAIN-CONTAINING PROTEIN 40"/>
    <property type="match status" value="1"/>
</dbReference>
<feature type="domain" description="EF-hand" evidence="4">
    <location>
        <begin position="1019"/>
        <end position="1054"/>
    </location>
</feature>
<name>A0A2P6TKW8_CHLSO</name>
<feature type="coiled-coil region" evidence="2">
    <location>
        <begin position="68"/>
        <end position="106"/>
    </location>
</feature>
<evidence type="ECO:0000313" key="5">
    <source>
        <dbReference type="EMBL" id="PRW44942.1"/>
    </source>
</evidence>
<feature type="region of interest" description="Disordered" evidence="3">
    <location>
        <begin position="1"/>
        <end position="66"/>
    </location>
</feature>
<dbReference type="PANTHER" id="PTHR16275:SF8">
    <property type="entry name" value="COILED-COIL DOMAIN-CONTAINING PROTEIN 40"/>
    <property type="match status" value="1"/>
</dbReference>
<dbReference type="Proteomes" id="UP000239899">
    <property type="component" value="Unassembled WGS sequence"/>
</dbReference>
<dbReference type="Gene3D" id="1.10.287.1490">
    <property type="match status" value="1"/>
</dbReference>
<feature type="domain" description="EF-hand" evidence="4">
    <location>
        <begin position="953"/>
        <end position="988"/>
    </location>
</feature>
<dbReference type="GO" id="GO:0005509">
    <property type="term" value="F:calcium ion binding"/>
    <property type="evidence" value="ECO:0007669"/>
    <property type="project" value="InterPro"/>
</dbReference>
<evidence type="ECO:0000256" key="2">
    <source>
        <dbReference type="SAM" id="Coils"/>
    </source>
</evidence>
<dbReference type="Gene3D" id="1.10.238.10">
    <property type="entry name" value="EF-hand"/>
    <property type="match status" value="1"/>
</dbReference>
<evidence type="ECO:0000256" key="1">
    <source>
        <dbReference type="ARBA" id="ARBA00022837"/>
    </source>
</evidence>
<proteinExistence type="predicted"/>
<dbReference type="InterPro" id="IPR011992">
    <property type="entry name" value="EF-hand-dom_pair"/>
</dbReference>
<dbReference type="OrthoDB" id="188741at2759"/>
<dbReference type="CDD" id="cd16185">
    <property type="entry name" value="EFh_PEF_ALG-2_like"/>
    <property type="match status" value="1"/>
</dbReference>
<dbReference type="STRING" id="3076.A0A2P6TKW8"/>
<dbReference type="GO" id="GO:0035082">
    <property type="term" value="P:axoneme assembly"/>
    <property type="evidence" value="ECO:0007669"/>
    <property type="project" value="InterPro"/>
</dbReference>
<keyword evidence="2" id="KW-0175">Coiled coil</keyword>
<dbReference type="PROSITE" id="PS50222">
    <property type="entry name" value="EF_HAND_2"/>
    <property type="match status" value="3"/>
</dbReference>
<feature type="coiled-coil region" evidence="2">
    <location>
        <begin position="535"/>
        <end position="685"/>
    </location>
</feature>